<evidence type="ECO:0000313" key="2">
    <source>
        <dbReference type="EMBL" id="EGO59813.1"/>
    </source>
</evidence>
<feature type="signal peptide" evidence="1">
    <location>
        <begin position="1"/>
        <end position="18"/>
    </location>
</feature>
<evidence type="ECO:0000313" key="3">
    <source>
        <dbReference type="Proteomes" id="UP000008065"/>
    </source>
</evidence>
<organism evidence="2 3">
    <name type="scientific">Neurospora tetrasperma (strain FGSC 2508 / ATCC MYA-4615 / P0657)</name>
    <dbReference type="NCBI Taxonomy" id="510951"/>
    <lineage>
        <taxon>Eukaryota</taxon>
        <taxon>Fungi</taxon>
        <taxon>Dikarya</taxon>
        <taxon>Ascomycota</taxon>
        <taxon>Pezizomycotina</taxon>
        <taxon>Sordariomycetes</taxon>
        <taxon>Sordariomycetidae</taxon>
        <taxon>Sordariales</taxon>
        <taxon>Sordariaceae</taxon>
        <taxon>Neurospora</taxon>
    </lineage>
</organism>
<dbReference type="KEGG" id="nte:NEUTE1DRAFT109285"/>
<protein>
    <submittedName>
        <fullName evidence="2">Uncharacterized protein</fullName>
    </submittedName>
</protein>
<proteinExistence type="predicted"/>
<keyword evidence="1" id="KW-0732">Signal</keyword>
<keyword evidence="3" id="KW-1185">Reference proteome</keyword>
<dbReference type="EMBL" id="GL891303">
    <property type="protein sequence ID" value="EGO59813.1"/>
    <property type="molecule type" value="Genomic_DNA"/>
</dbReference>
<dbReference type="Proteomes" id="UP000008065">
    <property type="component" value="Unassembled WGS sequence"/>
</dbReference>
<accession>F8MIL2</accession>
<dbReference type="VEuPathDB" id="FungiDB:NEUTE1DRAFT_109285"/>
<feature type="chain" id="PRO_5003380443" evidence="1">
    <location>
        <begin position="19"/>
        <end position="203"/>
    </location>
</feature>
<dbReference type="OrthoDB" id="10441857at2759"/>
<dbReference type="RefSeq" id="XP_009850013.1">
    <property type="nucleotide sequence ID" value="XM_009851711.1"/>
</dbReference>
<evidence type="ECO:0000256" key="1">
    <source>
        <dbReference type="SAM" id="SignalP"/>
    </source>
</evidence>
<name>F8MIL2_NEUT8</name>
<sequence length="203" mass="21314">MMSLFFVLSCFLLAMVSAATGSDRTVPPPKSSPSVANILVDGDKPVTLKVTTVTYISAKNSTTVLPILTLSIVVVEEIAQESVAVLTVPASPASETTSVPTPSGSGRMLNCSVSKGKVDVFFIVGGRGQVQEELMSTVCEDSQWMESRAEYRTPTAASLHAWQSGQQPRHVAASRPVGDGVLGGATIAALDVDSRHVPNQTAR</sequence>
<dbReference type="GeneID" id="20822442"/>
<dbReference type="HOGENOM" id="CLU_116832_0_0_1"/>
<gene>
    <name evidence="2" type="ORF">NEUTE1DRAFT_109285</name>
</gene>
<dbReference type="AlphaFoldDB" id="F8MIL2"/>
<reference evidence="3" key="1">
    <citation type="journal article" date="2011" name="Genetics">
        <title>Massive changes in genome architecture accompany the transition to self-fertility in the filamentous fungus Neurospora tetrasperma.</title>
        <authorList>
            <person name="Ellison C.E."/>
            <person name="Stajich J.E."/>
            <person name="Jacobson D.J."/>
            <person name="Natvig D.O."/>
            <person name="Lapidus A."/>
            <person name="Foster B."/>
            <person name="Aerts A."/>
            <person name="Riley R."/>
            <person name="Lindquist E.A."/>
            <person name="Grigoriev I.V."/>
            <person name="Taylor J.W."/>
        </authorList>
    </citation>
    <scope>NUCLEOTIDE SEQUENCE [LARGE SCALE GENOMIC DNA]</scope>
    <source>
        <strain evidence="3">FGSC 2508 / P0657</strain>
    </source>
</reference>